<feature type="non-terminal residue" evidence="1">
    <location>
        <position position="1"/>
    </location>
</feature>
<dbReference type="PANTHER" id="PTHR36617:SF15">
    <property type="entry name" value="REVERSE TRANSCRIPTASE ZINC-BINDING DOMAIN-CONTAINING PROTEIN"/>
    <property type="match status" value="1"/>
</dbReference>
<accession>A0A8T0SJU9</accession>
<evidence type="ECO:0000313" key="2">
    <source>
        <dbReference type="Proteomes" id="UP000823388"/>
    </source>
</evidence>
<protein>
    <recommendedName>
        <fullName evidence="3">Reverse transcriptase zinc-binding domain-containing protein</fullName>
    </recommendedName>
</protein>
<keyword evidence="2" id="KW-1185">Reference proteome</keyword>
<reference evidence="1" key="1">
    <citation type="submission" date="2020-05" db="EMBL/GenBank/DDBJ databases">
        <title>WGS assembly of Panicum virgatum.</title>
        <authorList>
            <person name="Lovell J.T."/>
            <person name="Jenkins J."/>
            <person name="Shu S."/>
            <person name="Juenger T.E."/>
            <person name="Schmutz J."/>
        </authorList>
    </citation>
    <scope>NUCLEOTIDE SEQUENCE</scope>
    <source>
        <strain evidence="1">AP13</strain>
    </source>
</reference>
<organism evidence="1 2">
    <name type="scientific">Panicum virgatum</name>
    <name type="common">Blackwell switchgrass</name>
    <dbReference type="NCBI Taxonomy" id="38727"/>
    <lineage>
        <taxon>Eukaryota</taxon>
        <taxon>Viridiplantae</taxon>
        <taxon>Streptophyta</taxon>
        <taxon>Embryophyta</taxon>
        <taxon>Tracheophyta</taxon>
        <taxon>Spermatophyta</taxon>
        <taxon>Magnoliopsida</taxon>
        <taxon>Liliopsida</taxon>
        <taxon>Poales</taxon>
        <taxon>Poaceae</taxon>
        <taxon>PACMAD clade</taxon>
        <taxon>Panicoideae</taxon>
        <taxon>Panicodae</taxon>
        <taxon>Paniceae</taxon>
        <taxon>Panicinae</taxon>
        <taxon>Panicum</taxon>
        <taxon>Panicum sect. Hiantes</taxon>
    </lineage>
</organism>
<dbReference type="Proteomes" id="UP000823388">
    <property type="component" value="Chromosome 5K"/>
</dbReference>
<dbReference type="AlphaFoldDB" id="A0A8T0SJU9"/>
<name>A0A8T0SJU9_PANVG</name>
<evidence type="ECO:0000313" key="1">
    <source>
        <dbReference type="EMBL" id="KAG2597223.1"/>
    </source>
</evidence>
<evidence type="ECO:0008006" key="3">
    <source>
        <dbReference type="Google" id="ProtNLM"/>
    </source>
</evidence>
<gene>
    <name evidence="1" type="ORF">PVAP13_5KG192707</name>
</gene>
<proteinExistence type="predicted"/>
<sequence length="130" mass="15637">FWHGLQQIREKFKWGATFTLGDGRNILFWEDVWVGDIPLKLEFPKRYEYSYNKNCLVSECWIEGEWKINFRRSFGHDELLQWEQLLHIISQKTISETSDQVKWVLEKNGNYTMRSMYRALSNRGGPLTKE</sequence>
<comment type="caution">
    <text evidence="1">The sequence shown here is derived from an EMBL/GenBank/DDBJ whole genome shotgun (WGS) entry which is preliminary data.</text>
</comment>
<dbReference type="EMBL" id="CM029045">
    <property type="protein sequence ID" value="KAG2597223.1"/>
    <property type="molecule type" value="Genomic_DNA"/>
</dbReference>
<dbReference type="PANTHER" id="PTHR36617">
    <property type="entry name" value="PROTEIN, PUTATIVE-RELATED"/>
    <property type="match status" value="1"/>
</dbReference>